<keyword evidence="2" id="KW-1185">Reference proteome</keyword>
<gene>
    <name evidence="1" type="ORF">GCM10008018_72070</name>
</gene>
<protein>
    <submittedName>
        <fullName evidence="1">Uncharacterized protein</fullName>
    </submittedName>
</protein>
<evidence type="ECO:0000313" key="2">
    <source>
        <dbReference type="Proteomes" id="UP000615455"/>
    </source>
</evidence>
<name>A0ABQ1FKX4_9BACL</name>
<organism evidence="1 2">
    <name type="scientific">Paenibacillus marchantiophytorum</name>
    <dbReference type="NCBI Taxonomy" id="1619310"/>
    <lineage>
        <taxon>Bacteria</taxon>
        <taxon>Bacillati</taxon>
        <taxon>Bacillota</taxon>
        <taxon>Bacilli</taxon>
        <taxon>Bacillales</taxon>
        <taxon>Paenibacillaceae</taxon>
        <taxon>Paenibacillus</taxon>
    </lineage>
</organism>
<sequence>MISPIEVVVVDSNLTTLSGTVVPFDLAQLMPEASILIKSSTVLAEGYNCAVQLEAIGSHPPVPVGGEAVIV</sequence>
<evidence type="ECO:0000313" key="1">
    <source>
        <dbReference type="EMBL" id="GGA17416.1"/>
    </source>
</evidence>
<dbReference type="EMBL" id="BMHE01000095">
    <property type="protein sequence ID" value="GGA17416.1"/>
    <property type="molecule type" value="Genomic_DNA"/>
</dbReference>
<accession>A0ABQ1FKX4</accession>
<dbReference type="Proteomes" id="UP000615455">
    <property type="component" value="Unassembled WGS sequence"/>
</dbReference>
<reference evidence="2" key="1">
    <citation type="journal article" date="2019" name="Int. J. Syst. Evol. Microbiol.">
        <title>The Global Catalogue of Microorganisms (GCM) 10K type strain sequencing project: providing services to taxonomists for standard genome sequencing and annotation.</title>
        <authorList>
            <consortium name="The Broad Institute Genomics Platform"/>
            <consortium name="The Broad Institute Genome Sequencing Center for Infectious Disease"/>
            <person name="Wu L."/>
            <person name="Ma J."/>
        </authorList>
    </citation>
    <scope>NUCLEOTIDE SEQUENCE [LARGE SCALE GENOMIC DNA]</scope>
    <source>
        <strain evidence="2">CGMCC 1.15043</strain>
    </source>
</reference>
<comment type="caution">
    <text evidence="1">The sequence shown here is derived from an EMBL/GenBank/DDBJ whole genome shotgun (WGS) entry which is preliminary data.</text>
</comment>
<proteinExistence type="predicted"/>